<dbReference type="GO" id="GO:0016020">
    <property type="term" value="C:membrane"/>
    <property type="evidence" value="ECO:0007669"/>
    <property type="project" value="UniProtKB-SubCell"/>
</dbReference>
<evidence type="ECO:0000256" key="2">
    <source>
        <dbReference type="ARBA" id="ARBA00022692"/>
    </source>
</evidence>
<feature type="transmembrane region" description="Helical" evidence="6">
    <location>
        <begin position="211"/>
        <end position="231"/>
    </location>
</feature>
<keyword evidence="9" id="KW-1185">Reference proteome</keyword>
<keyword evidence="3 6" id="KW-1133">Transmembrane helix</keyword>
<evidence type="ECO:0000256" key="3">
    <source>
        <dbReference type="ARBA" id="ARBA00022989"/>
    </source>
</evidence>
<feature type="transmembrane region" description="Helical" evidence="6">
    <location>
        <begin position="177"/>
        <end position="199"/>
    </location>
</feature>
<comment type="similarity">
    <text evidence="5">Belongs to the SAT4 family.</text>
</comment>
<sequence length="401" mass="44864">MAPNVGLGTQGPLQRGWELWLTSVLAVVLAGLFVAARLTQRLVKKSGIGLDDYLIVAALVSSILLILTECQAVVYGYGRHYATLPQDSRITARKFFYGANIMYKVVLTFTKLSVVWLYYRIFAVSTKSFRTLCHIMNAWIVASGLAFTICTIFQCSPIHAFWDRSIPGYRCFKNEPWWISYATTQITTDFLLLAMPIPSIMKLSMGRAEKLGICLVFGTGGFVTFASIYRATTIARSASDPDPTWGPIPATIWSVIEANTGIICACLPMLRGPFVRLFGPILGSRRTTTKTQSSRLSRRSDFSRNVHARMEHRSHMYRSYSNHEKESQDHMFEGDLPLDRMEASRNRRGSMGIVVTSDVKVENDGYGKRKSQAISESQDADLVSTGSINERSTVKSAYFHI</sequence>
<dbReference type="InterPro" id="IPR049326">
    <property type="entry name" value="Rhodopsin_dom_fungi"/>
</dbReference>
<reference evidence="8" key="1">
    <citation type="submission" date="2020-01" db="EMBL/GenBank/DDBJ databases">
        <authorList>
            <consortium name="DOE Joint Genome Institute"/>
            <person name="Haridas S."/>
            <person name="Albert R."/>
            <person name="Binder M."/>
            <person name="Bloem J."/>
            <person name="Labutti K."/>
            <person name="Salamov A."/>
            <person name="Andreopoulos B."/>
            <person name="Baker S.E."/>
            <person name="Barry K."/>
            <person name="Bills G."/>
            <person name="Bluhm B.H."/>
            <person name="Cannon C."/>
            <person name="Castanera R."/>
            <person name="Culley D.E."/>
            <person name="Daum C."/>
            <person name="Ezra D."/>
            <person name="Gonzalez J.B."/>
            <person name="Henrissat B."/>
            <person name="Kuo A."/>
            <person name="Liang C."/>
            <person name="Lipzen A."/>
            <person name="Lutzoni F."/>
            <person name="Magnuson J."/>
            <person name="Mondo S."/>
            <person name="Nolan M."/>
            <person name="Ohm R."/>
            <person name="Pangilinan J."/>
            <person name="Park H.-J."/>
            <person name="Ramirez L."/>
            <person name="Alfaro M."/>
            <person name="Sun H."/>
            <person name="Tritt A."/>
            <person name="Yoshinaga Y."/>
            <person name="Zwiers L.-H."/>
            <person name="Turgeon B.G."/>
            <person name="Goodwin S.B."/>
            <person name="Spatafora J.W."/>
            <person name="Crous P.W."/>
            <person name="Grigoriev I.V."/>
        </authorList>
    </citation>
    <scope>NUCLEOTIDE SEQUENCE</scope>
    <source>
        <strain evidence="8">IPT5</strain>
    </source>
</reference>
<dbReference type="AlphaFoldDB" id="A0A6A7BH58"/>
<proteinExistence type="inferred from homology"/>
<comment type="subcellular location">
    <subcellularLocation>
        <location evidence="1">Membrane</location>
        <topology evidence="1">Multi-pass membrane protein</topology>
    </subcellularLocation>
</comment>
<keyword evidence="2 6" id="KW-0812">Transmembrane</keyword>
<feature type="transmembrane region" description="Helical" evidence="6">
    <location>
        <begin position="139"/>
        <end position="162"/>
    </location>
</feature>
<evidence type="ECO:0000313" key="9">
    <source>
        <dbReference type="Proteomes" id="UP000799423"/>
    </source>
</evidence>
<evidence type="ECO:0000256" key="5">
    <source>
        <dbReference type="ARBA" id="ARBA00038359"/>
    </source>
</evidence>
<gene>
    <name evidence="8" type="ORF">T440DRAFT_241456</name>
</gene>
<dbReference type="OrthoDB" id="5278984at2759"/>
<evidence type="ECO:0000256" key="1">
    <source>
        <dbReference type="ARBA" id="ARBA00004141"/>
    </source>
</evidence>
<feature type="transmembrane region" description="Helical" evidence="6">
    <location>
        <begin position="50"/>
        <end position="75"/>
    </location>
</feature>
<evidence type="ECO:0000256" key="6">
    <source>
        <dbReference type="SAM" id="Phobius"/>
    </source>
</evidence>
<evidence type="ECO:0000259" key="7">
    <source>
        <dbReference type="Pfam" id="PF20684"/>
    </source>
</evidence>
<keyword evidence="4 6" id="KW-0472">Membrane</keyword>
<feature type="domain" description="Rhodopsin" evidence="7">
    <location>
        <begin position="36"/>
        <end position="275"/>
    </location>
</feature>
<protein>
    <recommendedName>
        <fullName evidence="7">Rhodopsin domain-containing protein</fullName>
    </recommendedName>
</protein>
<dbReference type="PANTHER" id="PTHR33048:SF47">
    <property type="entry name" value="INTEGRAL MEMBRANE PROTEIN-RELATED"/>
    <property type="match status" value="1"/>
</dbReference>
<evidence type="ECO:0000313" key="8">
    <source>
        <dbReference type="EMBL" id="KAF2854713.1"/>
    </source>
</evidence>
<dbReference type="Pfam" id="PF20684">
    <property type="entry name" value="Fung_rhodopsin"/>
    <property type="match status" value="1"/>
</dbReference>
<dbReference type="Proteomes" id="UP000799423">
    <property type="component" value="Unassembled WGS sequence"/>
</dbReference>
<accession>A0A6A7BH58</accession>
<evidence type="ECO:0000256" key="4">
    <source>
        <dbReference type="ARBA" id="ARBA00023136"/>
    </source>
</evidence>
<dbReference type="InterPro" id="IPR052337">
    <property type="entry name" value="SAT4-like"/>
</dbReference>
<feature type="transmembrane region" description="Helical" evidence="6">
    <location>
        <begin position="251"/>
        <end position="270"/>
    </location>
</feature>
<name>A0A6A7BH58_9PLEO</name>
<dbReference type="PANTHER" id="PTHR33048">
    <property type="entry name" value="PTH11-LIKE INTEGRAL MEMBRANE PROTEIN (AFU_ORTHOLOGUE AFUA_5G11245)"/>
    <property type="match status" value="1"/>
</dbReference>
<feature type="transmembrane region" description="Helical" evidence="6">
    <location>
        <begin position="95"/>
        <end position="119"/>
    </location>
</feature>
<organism evidence="8 9">
    <name type="scientific">Plenodomus tracheiphilus IPT5</name>
    <dbReference type="NCBI Taxonomy" id="1408161"/>
    <lineage>
        <taxon>Eukaryota</taxon>
        <taxon>Fungi</taxon>
        <taxon>Dikarya</taxon>
        <taxon>Ascomycota</taxon>
        <taxon>Pezizomycotina</taxon>
        <taxon>Dothideomycetes</taxon>
        <taxon>Pleosporomycetidae</taxon>
        <taxon>Pleosporales</taxon>
        <taxon>Pleosporineae</taxon>
        <taxon>Leptosphaeriaceae</taxon>
        <taxon>Plenodomus</taxon>
    </lineage>
</organism>
<feature type="transmembrane region" description="Helical" evidence="6">
    <location>
        <begin position="20"/>
        <end position="38"/>
    </location>
</feature>
<dbReference type="EMBL" id="MU006292">
    <property type="protein sequence ID" value="KAF2854713.1"/>
    <property type="molecule type" value="Genomic_DNA"/>
</dbReference>